<evidence type="ECO:0000256" key="5">
    <source>
        <dbReference type="ARBA" id="ARBA00023163"/>
    </source>
</evidence>
<dbReference type="AlphaFoldDB" id="A0A0C4YQI0"/>
<evidence type="ECO:0000313" key="10">
    <source>
        <dbReference type="Proteomes" id="UP000031843"/>
    </source>
</evidence>
<evidence type="ECO:0000259" key="7">
    <source>
        <dbReference type="PROSITE" id="PS00715"/>
    </source>
</evidence>
<dbReference type="Gene3D" id="1.20.140.160">
    <property type="match status" value="1"/>
</dbReference>
<dbReference type="GO" id="GO:0003899">
    <property type="term" value="F:DNA-directed RNA polymerase activity"/>
    <property type="evidence" value="ECO:0007669"/>
    <property type="project" value="InterPro"/>
</dbReference>
<feature type="region of interest" description="Sigma-70 factor domain-2" evidence="6">
    <location>
        <begin position="13"/>
        <end position="85"/>
    </location>
</feature>
<dbReference type="KEGG" id="cbw:RR42_s3129"/>
<dbReference type="SUPFAM" id="SSF88659">
    <property type="entry name" value="Sigma3 and sigma4 domains of RNA polymerase sigma factors"/>
    <property type="match status" value="2"/>
</dbReference>
<dbReference type="CDD" id="cd06171">
    <property type="entry name" value="Sigma70_r4"/>
    <property type="match status" value="1"/>
</dbReference>
<dbReference type="InterPro" id="IPR012845">
    <property type="entry name" value="RNA_pol_sigma_FliA_WhiG"/>
</dbReference>
<dbReference type="InterPro" id="IPR007630">
    <property type="entry name" value="RNA_pol_sigma70_r4"/>
</dbReference>
<dbReference type="InterPro" id="IPR013325">
    <property type="entry name" value="RNA_pol_sigma_r2"/>
</dbReference>
<dbReference type="PANTHER" id="PTHR30385:SF7">
    <property type="entry name" value="RNA POLYMERASE SIGMA FACTOR FLIA"/>
    <property type="match status" value="1"/>
</dbReference>
<dbReference type="InterPro" id="IPR000943">
    <property type="entry name" value="RNA_pol_sigma70"/>
</dbReference>
<keyword evidence="8" id="KW-0969">Cilium</keyword>
<dbReference type="NCBIfam" id="TIGR02937">
    <property type="entry name" value="sigma70-ECF"/>
    <property type="match status" value="1"/>
</dbReference>
<evidence type="ECO:0000256" key="1">
    <source>
        <dbReference type="ARBA" id="ARBA00022490"/>
    </source>
</evidence>
<organism evidence="8 10">
    <name type="scientific">Cupriavidus basilensis</name>
    <dbReference type="NCBI Taxonomy" id="68895"/>
    <lineage>
        <taxon>Bacteria</taxon>
        <taxon>Pseudomonadati</taxon>
        <taxon>Pseudomonadota</taxon>
        <taxon>Betaproteobacteria</taxon>
        <taxon>Burkholderiales</taxon>
        <taxon>Burkholderiaceae</taxon>
        <taxon>Cupriavidus</taxon>
    </lineage>
</organism>
<dbReference type="InterPro" id="IPR028617">
    <property type="entry name" value="Sigma70_FliA"/>
</dbReference>
<evidence type="ECO:0000256" key="6">
    <source>
        <dbReference type="HAMAP-Rule" id="MF_00962"/>
    </source>
</evidence>
<reference evidence="8 10" key="1">
    <citation type="journal article" date="2015" name="Genome Announc.">
        <title>Complete Genome Sequence of Cupriavidus basilensis 4G11, Isolated from the Oak Ridge Field Research Center Site.</title>
        <authorList>
            <person name="Ray J."/>
            <person name="Waters R.J."/>
            <person name="Skerker J.M."/>
            <person name="Kuehl J.V."/>
            <person name="Price M.N."/>
            <person name="Huang J."/>
            <person name="Chakraborty R."/>
            <person name="Arkin A.P."/>
            <person name="Deutschbauer A."/>
        </authorList>
    </citation>
    <scope>NUCLEOTIDE SEQUENCE [LARGE SCALE GENOMIC DNA]</scope>
    <source>
        <strain evidence="8">4G11</strain>
    </source>
</reference>
<sequence>MYTIQGKLEQTDTVTAHASLVRRIALQLAAKLPASVQLDDLIQAGMIGLLDAAKRYEDTHGARFETYASQRIRGAMLDEVRANDWQSRSLRQFTRRIERTVRGLEQTLGRAPLDSEVAQELELPLDEYQTLLNEVYGCQLLHYEDFERSGEEDFLDRHLSVSDDGNPLTVLMESGMREALIRAIERLPEREKLVLSLCYDQELNLREIGAVLEVTESRVCQIRSQAITRLRSQLRGLL</sequence>
<keyword evidence="1 6" id="KW-0963">Cytoplasm</keyword>
<dbReference type="Proteomes" id="UP000031843">
    <property type="component" value="Chromosome secondary"/>
</dbReference>
<dbReference type="Gene3D" id="1.10.1740.10">
    <property type="match status" value="1"/>
</dbReference>
<evidence type="ECO:0000256" key="4">
    <source>
        <dbReference type="ARBA" id="ARBA00023125"/>
    </source>
</evidence>
<keyword evidence="8" id="KW-0966">Cell projection</keyword>
<feature type="region of interest" description="Sigma-70 factor domain-4" evidence="6">
    <location>
        <begin position="183"/>
        <end position="231"/>
    </location>
</feature>
<dbReference type="Pfam" id="PF04545">
    <property type="entry name" value="Sigma70_r4"/>
    <property type="match status" value="1"/>
</dbReference>
<proteinExistence type="inferred from homology"/>
<evidence type="ECO:0000256" key="2">
    <source>
        <dbReference type="ARBA" id="ARBA00023015"/>
    </source>
</evidence>
<feature type="short sequence motif" description="Interaction with polymerase core subunit RpoC" evidence="6">
    <location>
        <begin position="40"/>
        <end position="43"/>
    </location>
</feature>
<dbReference type="STRING" id="68895.RR42_s3129"/>
<protein>
    <recommendedName>
        <fullName evidence="6">RNA polymerase sigma factor FliA</fullName>
    </recommendedName>
    <alternativeName>
        <fullName evidence="6">RNA polymerase sigma factor for flagellar operon</fullName>
    </alternativeName>
    <alternativeName>
        <fullName evidence="6">Sigma F</fullName>
    </alternativeName>
    <alternativeName>
        <fullName evidence="6">Sigma-28</fullName>
    </alternativeName>
</protein>
<comment type="function">
    <text evidence="6">Sigma factors are initiation factors that promote the attachment of RNA polymerase to specific initiation sites and are then released. This sigma factor controls the expression of flagella-related genes.</text>
</comment>
<dbReference type="InterPro" id="IPR014284">
    <property type="entry name" value="RNA_pol_sigma-70_dom"/>
</dbReference>
<keyword evidence="10" id="KW-1185">Reference proteome</keyword>
<dbReference type="PIRSF" id="PIRSF000770">
    <property type="entry name" value="RNA_pol_sigma-SigE/K"/>
    <property type="match status" value="1"/>
</dbReference>
<keyword evidence="2 6" id="KW-0805">Transcription regulation</keyword>
<dbReference type="EMBL" id="CP062804">
    <property type="protein sequence ID" value="QOT79705.1"/>
    <property type="molecule type" value="Genomic_DNA"/>
</dbReference>
<evidence type="ECO:0000313" key="9">
    <source>
        <dbReference type="EMBL" id="QOT79705.1"/>
    </source>
</evidence>
<evidence type="ECO:0000313" key="11">
    <source>
        <dbReference type="Proteomes" id="UP000397656"/>
    </source>
</evidence>
<gene>
    <name evidence="6" type="primary">fliA</name>
    <name evidence="9" type="ORF">F7R26_034050</name>
    <name evidence="8" type="ORF">RR42_s3129</name>
</gene>
<reference evidence="9 11" key="2">
    <citation type="submission" date="2020-10" db="EMBL/GenBank/DDBJ databases">
        <title>Complete genome sequence of Cupriavidus basilensis CCUG 49340T.</title>
        <authorList>
            <person name="Salva-Serra F."/>
            <person name="Donoso R.A."/>
            <person name="Cho K.H."/>
            <person name="Yoo J.A."/>
            <person name="Lee K."/>
            <person name="Yoon S.-H."/>
            <person name="Perez-Pantoja D."/>
            <person name="Moore E.R.B."/>
        </authorList>
    </citation>
    <scope>NUCLEOTIDE SEQUENCE [LARGE SCALE GENOMIC DNA]</scope>
    <source>
        <strain evidence="11">CCUG 49340</strain>
        <strain evidence="9">DSM 11853</strain>
    </source>
</reference>
<comment type="subcellular location">
    <subcellularLocation>
        <location evidence="6">Cytoplasm</location>
    </subcellularLocation>
</comment>
<evidence type="ECO:0000256" key="3">
    <source>
        <dbReference type="ARBA" id="ARBA00023082"/>
    </source>
</evidence>
<dbReference type="PROSITE" id="PS00715">
    <property type="entry name" value="SIGMA70_1"/>
    <property type="match status" value="1"/>
</dbReference>
<dbReference type="Pfam" id="PF04539">
    <property type="entry name" value="Sigma70_r3"/>
    <property type="match status" value="1"/>
</dbReference>
<dbReference type="Proteomes" id="UP000397656">
    <property type="component" value="Chromosome 2"/>
</dbReference>
<dbReference type="EMBL" id="CP010537">
    <property type="protein sequence ID" value="AJG24710.1"/>
    <property type="molecule type" value="Genomic_DNA"/>
</dbReference>
<keyword evidence="8" id="KW-0282">Flagellum</keyword>
<dbReference type="NCBIfam" id="TIGR02479">
    <property type="entry name" value="FliA_WhiG"/>
    <property type="match status" value="1"/>
</dbReference>
<keyword evidence="3 6" id="KW-0731">Sigma factor</keyword>
<feature type="domain" description="RNA polymerase sigma-70" evidence="7">
    <location>
        <begin position="40"/>
        <end position="53"/>
    </location>
</feature>
<dbReference type="RefSeq" id="WP_006162649.1">
    <property type="nucleotide sequence ID" value="NZ_CP010537.1"/>
</dbReference>
<dbReference type="InterPro" id="IPR013324">
    <property type="entry name" value="RNA_pol_sigma_r3/r4-like"/>
</dbReference>
<dbReference type="HAMAP" id="MF_00962">
    <property type="entry name" value="Sigma70_FliA"/>
    <property type="match status" value="1"/>
</dbReference>
<dbReference type="PANTHER" id="PTHR30385">
    <property type="entry name" value="SIGMA FACTOR F FLAGELLAR"/>
    <property type="match status" value="1"/>
</dbReference>
<dbReference type="GO" id="GO:0005737">
    <property type="term" value="C:cytoplasm"/>
    <property type="evidence" value="ECO:0007669"/>
    <property type="project" value="UniProtKB-SubCell"/>
</dbReference>
<keyword evidence="5 6" id="KW-0804">Transcription</keyword>
<dbReference type="SUPFAM" id="SSF88946">
    <property type="entry name" value="Sigma2 domain of RNA polymerase sigma factors"/>
    <property type="match status" value="1"/>
</dbReference>
<dbReference type="Pfam" id="PF04542">
    <property type="entry name" value="Sigma70_r2"/>
    <property type="match status" value="1"/>
</dbReference>
<keyword evidence="4 6" id="KW-0238">DNA-binding</keyword>
<feature type="DNA-binding region" description="H-T-H motif" evidence="6">
    <location>
        <begin position="205"/>
        <end position="224"/>
    </location>
</feature>
<dbReference type="InterPro" id="IPR007624">
    <property type="entry name" value="RNA_pol_sigma70_r3"/>
</dbReference>
<dbReference type="GO" id="GO:0006352">
    <property type="term" value="P:DNA-templated transcription initiation"/>
    <property type="evidence" value="ECO:0007669"/>
    <property type="project" value="UniProtKB-UniRule"/>
</dbReference>
<dbReference type="GO" id="GO:0016987">
    <property type="term" value="F:sigma factor activity"/>
    <property type="evidence" value="ECO:0007669"/>
    <property type="project" value="UniProtKB-UniRule"/>
</dbReference>
<dbReference type="InterPro" id="IPR007627">
    <property type="entry name" value="RNA_pol_sigma70_r2"/>
</dbReference>
<comment type="similarity">
    <text evidence="6">Belongs to the sigma-70 factor family. FliA subfamily.</text>
</comment>
<dbReference type="GeneID" id="98405992"/>
<dbReference type="OrthoDB" id="9799825at2"/>
<accession>A0A0C4YQI0</accession>
<name>A0A0C4YQI0_9BURK</name>
<dbReference type="NCBIfam" id="NF005413">
    <property type="entry name" value="PRK06986.1"/>
    <property type="match status" value="1"/>
</dbReference>
<dbReference type="PRINTS" id="PR00046">
    <property type="entry name" value="SIGMA70FCT"/>
</dbReference>
<comment type="caution">
    <text evidence="6">Lacks conserved residue(s) required for the propagation of feature annotation.</text>
</comment>
<dbReference type="GO" id="GO:0003677">
    <property type="term" value="F:DNA binding"/>
    <property type="evidence" value="ECO:0007669"/>
    <property type="project" value="UniProtKB-UniRule"/>
</dbReference>
<evidence type="ECO:0000313" key="8">
    <source>
        <dbReference type="EMBL" id="AJG24710.1"/>
    </source>
</evidence>